<dbReference type="Proteomes" id="UP000294614">
    <property type="component" value="Unassembled WGS sequence"/>
</dbReference>
<dbReference type="SUPFAM" id="SSF46785">
    <property type="entry name" value="Winged helix' DNA-binding domain"/>
    <property type="match status" value="1"/>
</dbReference>
<comment type="caution">
    <text evidence="1">The sequence shown here is derived from an EMBL/GenBank/DDBJ whole genome shotgun (WGS) entry which is preliminary data.</text>
</comment>
<sequence length="145" mass="16121">MRISKKTEYAVHSVLYITYYKDRTVLLDELSAQGISREYLAKVMRLLTKSGILKSSVGVNGGYVLAKPSDCITLEDIFNAVEGDTFYKCESRSRKCGLAGRCGLSDAFSSAKAMFLNELRKRKISEMLDISLSDGSWMKNLKPAG</sequence>
<keyword evidence="2" id="KW-1185">Reference proteome</keyword>
<evidence type="ECO:0000313" key="1">
    <source>
        <dbReference type="EMBL" id="TCK61823.1"/>
    </source>
</evidence>
<dbReference type="AlphaFoldDB" id="A0A4R1KCW7"/>
<name>A0A4R1KCW7_9BACT</name>
<dbReference type="Pfam" id="PF02082">
    <property type="entry name" value="Rrf2"/>
    <property type="match status" value="1"/>
</dbReference>
<dbReference type="PROSITE" id="PS01332">
    <property type="entry name" value="HTH_RRF2_1"/>
    <property type="match status" value="1"/>
</dbReference>
<protein>
    <submittedName>
        <fullName evidence="1">BadM/Rrf2 family transcriptional regulator</fullName>
    </submittedName>
</protein>
<dbReference type="Gene3D" id="1.10.10.10">
    <property type="entry name" value="Winged helix-like DNA-binding domain superfamily/Winged helix DNA-binding domain"/>
    <property type="match status" value="1"/>
</dbReference>
<dbReference type="OrthoDB" id="9808360at2"/>
<gene>
    <name evidence="1" type="ORF">C8D98_0329</name>
</gene>
<dbReference type="InterPro" id="IPR036390">
    <property type="entry name" value="WH_DNA-bd_sf"/>
</dbReference>
<dbReference type="InterPro" id="IPR036388">
    <property type="entry name" value="WH-like_DNA-bd_sf"/>
</dbReference>
<dbReference type="RefSeq" id="WP_132871420.1">
    <property type="nucleotide sequence ID" value="NZ_JAJUHT010000002.1"/>
</dbReference>
<dbReference type="InterPro" id="IPR030489">
    <property type="entry name" value="TR_Rrf2-type_CS"/>
</dbReference>
<reference evidence="1 2" key="1">
    <citation type="submission" date="2019-03" db="EMBL/GenBank/DDBJ databases">
        <title>Genomic Encyclopedia of Type Strains, Phase IV (KMG-IV): sequencing the most valuable type-strain genomes for metagenomic binning, comparative biology and taxonomic classification.</title>
        <authorList>
            <person name="Goeker M."/>
        </authorList>
    </citation>
    <scope>NUCLEOTIDE SEQUENCE [LARGE SCALE GENOMIC DNA]</scope>
    <source>
        <strain evidence="1 2">DSM 24984</strain>
    </source>
</reference>
<dbReference type="GO" id="GO:0003700">
    <property type="term" value="F:DNA-binding transcription factor activity"/>
    <property type="evidence" value="ECO:0007669"/>
    <property type="project" value="TreeGrafter"/>
</dbReference>
<dbReference type="PANTHER" id="PTHR33221:SF15">
    <property type="entry name" value="HTH-TYPE TRANSCRIPTIONAL REGULATOR YWGB-RELATED"/>
    <property type="match status" value="1"/>
</dbReference>
<proteinExistence type="predicted"/>
<dbReference type="GO" id="GO:0005829">
    <property type="term" value="C:cytosol"/>
    <property type="evidence" value="ECO:0007669"/>
    <property type="project" value="TreeGrafter"/>
</dbReference>
<dbReference type="PANTHER" id="PTHR33221">
    <property type="entry name" value="WINGED HELIX-TURN-HELIX TRANSCRIPTIONAL REGULATOR, RRF2 FAMILY"/>
    <property type="match status" value="1"/>
</dbReference>
<dbReference type="PROSITE" id="PS51197">
    <property type="entry name" value="HTH_RRF2_2"/>
    <property type="match status" value="1"/>
</dbReference>
<accession>A0A4R1KCW7</accession>
<dbReference type="InterPro" id="IPR000944">
    <property type="entry name" value="Tscrpt_reg_Rrf2"/>
</dbReference>
<organism evidence="1 2">
    <name type="scientific">Seleniivibrio woodruffii</name>
    <dbReference type="NCBI Taxonomy" id="1078050"/>
    <lineage>
        <taxon>Bacteria</taxon>
        <taxon>Pseudomonadati</taxon>
        <taxon>Deferribacterota</taxon>
        <taxon>Deferribacteres</taxon>
        <taxon>Deferribacterales</taxon>
        <taxon>Geovibrionaceae</taxon>
        <taxon>Seleniivibrio</taxon>
    </lineage>
</organism>
<dbReference type="EMBL" id="SMGG01000003">
    <property type="protein sequence ID" value="TCK61823.1"/>
    <property type="molecule type" value="Genomic_DNA"/>
</dbReference>
<evidence type="ECO:0000313" key="2">
    <source>
        <dbReference type="Proteomes" id="UP000294614"/>
    </source>
</evidence>
<dbReference type="NCBIfam" id="TIGR00738">
    <property type="entry name" value="rrf2_super"/>
    <property type="match status" value="1"/>
</dbReference>